<protein>
    <submittedName>
        <fullName evidence="3">N-acetyltransferase</fullName>
    </submittedName>
</protein>
<comment type="caution">
    <text evidence="3">The sequence shown here is derived from an EMBL/GenBank/DDBJ whole genome shotgun (WGS) entry which is preliminary data.</text>
</comment>
<dbReference type="InterPro" id="IPR031165">
    <property type="entry name" value="GNAT_YJDJ"/>
</dbReference>
<dbReference type="PROSITE" id="PS51186">
    <property type="entry name" value="GNAT"/>
    <property type="match status" value="1"/>
</dbReference>
<dbReference type="CDD" id="cd04301">
    <property type="entry name" value="NAT_SF"/>
    <property type="match status" value="1"/>
</dbReference>
<evidence type="ECO:0000313" key="4">
    <source>
        <dbReference type="Proteomes" id="UP000267469"/>
    </source>
</evidence>
<dbReference type="Pfam" id="PF14542">
    <property type="entry name" value="Acetyltransf_CG"/>
    <property type="match status" value="1"/>
</dbReference>
<organism evidence="3 4">
    <name type="scientific">Sinomicrobium pectinilyticum</name>
    <dbReference type="NCBI Taxonomy" id="1084421"/>
    <lineage>
        <taxon>Bacteria</taxon>
        <taxon>Pseudomonadati</taxon>
        <taxon>Bacteroidota</taxon>
        <taxon>Flavobacteriia</taxon>
        <taxon>Flavobacteriales</taxon>
        <taxon>Flavobacteriaceae</taxon>
        <taxon>Sinomicrobium</taxon>
    </lineage>
</organism>
<dbReference type="PROSITE" id="PS51729">
    <property type="entry name" value="GNAT_YJDJ"/>
    <property type="match status" value="1"/>
</dbReference>
<keyword evidence="3" id="KW-0808">Transferase</keyword>
<dbReference type="GO" id="GO:0016747">
    <property type="term" value="F:acyltransferase activity, transferring groups other than amino-acyl groups"/>
    <property type="evidence" value="ECO:0007669"/>
    <property type="project" value="InterPro"/>
</dbReference>
<dbReference type="Proteomes" id="UP000267469">
    <property type="component" value="Unassembled WGS sequence"/>
</dbReference>
<gene>
    <name evidence="3" type="ORF">ED312_11350</name>
</gene>
<feature type="domain" description="N-acetyltransferase" evidence="2">
    <location>
        <begin position="7"/>
        <end position="94"/>
    </location>
</feature>
<proteinExistence type="predicted"/>
<feature type="domain" description="N-acetyltransferase" evidence="1">
    <location>
        <begin position="1"/>
        <end position="94"/>
    </location>
</feature>
<keyword evidence="4" id="KW-1185">Reference proteome</keyword>
<dbReference type="SUPFAM" id="SSF55729">
    <property type="entry name" value="Acyl-CoA N-acyltransferases (Nat)"/>
    <property type="match status" value="1"/>
</dbReference>
<evidence type="ECO:0000313" key="3">
    <source>
        <dbReference type="EMBL" id="RNL86321.1"/>
    </source>
</evidence>
<sequence>MGEIKHLHNDTKGAFVYKEDKKRLAEMTYVMAGEKKMIIEHTGVDESLKGQGTGKKLLETLVEYVREKGIKVVPLCPFANATFKKVTEWQDVLA</sequence>
<dbReference type="PANTHER" id="PTHR31435">
    <property type="entry name" value="PROTEIN NATD1"/>
    <property type="match status" value="1"/>
</dbReference>
<evidence type="ECO:0000259" key="1">
    <source>
        <dbReference type="PROSITE" id="PS51186"/>
    </source>
</evidence>
<dbReference type="InterPro" id="IPR016181">
    <property type="entry name" value="Acyl_CoA_acyltransferase"/>
</dbReference>
<reference evidence="3 4" key="1">
    <citation type="submission" date="2018-10" db="EMBL/GenBank/DDBJ databases">
        <title>Sinomicrobium pectinilyticum sp. nov., a pectinase-producing bacterium isolated from alkaline and saline soil, and emended description of the genus Sinomicrobium.</title>
        <authorList>
            <person name="Cheng B."/>
            <person name="Li C."/>
            <person name="Lai Q."/>
            <person name="Du M."/>
            <person name="Shao Z."/>
            <person name="Xu P."/>
            <person name="Yang C."/>
        </authorList>
    </citation>
    <scope>NUCLEOTIDE SEQUENCE [LARGE SCALE GENOMIC DNA]</scope>
    <source>
        <strain evidence="3 4">5DNS001</strain>
    </source>
</reference>
<name>A0A3N0EES2_SINP1</name>
<accession>A0A3N0EES2</accession>
<dbReference type="EMBL" id="RJTM01000081">
    <property type="protein sequence ID" value="RNL86321.1"/>
    <property type="molecule type" value="Genomic_DNA"/>
</dbReference>
<evidence type="ECO:0000259" key="2">
    <source>
        <dbReference type="PROSITE" id="PS51729"/>
    </source>
</evidence>
<dbReference type="AlphaFoldDB" id="A0A3N0EES2"/>
<dbReference type="RefSeq" id="WP_123216136.1">
    <property type="nucleotide sequence ID" value="NZ_RJTM01000081.1"/>
</dbReference>
<dbReference type="InterPro" id="IPR000182">
    <property type="entry name" value="GNAT_dom"/>
</dbReference>
<dbReference type="OrthoDB" id="9793389at2"/>
<dbReference type="Gene3D" id="3.40.630.30">
    <property type="match status" value="1"/>
</dbReference>
<dbReference type="InterPro" id="IPR045057">
    <property type="entry name" value="Gcn5-rel_NAT"/>
</dbReference>
<dbReference type="PANTHER" id="PTHR31435:SF10">
    <property type="entry name" value="BSR4717 PROTEIN"/>
    <property type="match status" value="1"/>
</dbReference>